<dbReference type="CDD" id="cd16936">
    <property type="entry name" value="HATPase_RsbW-like"/>
    <property type="match status" value="1"/>
</dbReference>
<name>A0ABW2G427_9ACTN</name>
<evidence type="ECO:0000313" key="4">
    <source>
        <dbReference type="Proteomes" id="UP001596435"/>
    </source>
</evidence>
<dbReference type="InterPro" id="IPR003594">
    <property type="entry name" value="HATPase_dom"/>
</dbReference>
<evidence type="ECO:0000259" key="2">
    <source>
        <dbReference type="Pfam" id="PF13581"/>
    </source>
</evidence>
<evidence type="ECO:0000256" key="1">
    <source>
        <dbReference type="ARBA" id="ARBA00022527"/>
    </source>
</evidence>
<comment type="caution">
    <text evidence="3">The sequence shown here is derived from an EMBL/GenBank/DDBJ whole genome shotgun (WGS) entry which is preliminary data.</text>
</comment>
<dbReference type="SUPFAM" id="SSF55874">
    <property type="entry name" value="ATPase domain of HSP90 chaperone/DNA topoisomerase II/histidine kinase"/>
    <property type="match status" value="1"/>
</dbReference>
<dbReference type="PANTHER" id="PTHR35526">
    <property type="entry name" value="ANTI-SIGMA-F FACTOR RSBW-RELATED"/>
    <property type="match status" value="1"/>
</dbReference>
<proteinExistence type="predicted"/>
<accession>A0ABW2G427</accession>
<keyword evidence="3" id="KW-0547">Nucleotide-binding</keyword>
<keyword evidence="1" id="KW-0418">Kinase</keyword>
<dbReference type="RefSeq" id="WP_345704053.1">
    <property type="nucleotide sequence ID" value="NZ_BAABKV010000001.1"/>
</dbReference>
<organism evidence="3 4">
    <name type="scientific">Kitasatospora paranensis</name>
    <dbReference type="NCBI Taxonomy" id="258053"/>
    <lineage>
        <taxon>Bacteria</taxon>
        <taxon>Bacillati</taxon>
        <taxon>Actinomycetota</taxon>
        <taxon>Actinomycetes</taxon>
        <taxon>Kitasatosporales</taxon>
        <taxon>Streptomycetaceae</taxon>
        <taxon>Kitasatospora</taxon>
    </lineage>
</organism>
<dbReference type="Pfam" id="PF13581">
    <property type="entry name" value="HATPase_c_2"/>
    <property type="match status" value="1"/>
</dbReference>
<dbReference type="InterPro" id="IPR036890">
    <property type="entry name" value="HATPase_C_sf"/>
</dbReference>
<evidence type="ECO:0000313" key="3">
    <source>
        <dbReference type="EMBL" id="MFC7184209.1"/>
    </source>
</evidence>
<dbReference type="EMBL" id="JBHTAJ010000092">
    <property type="protein sequence ID" value="MFC7184209.1"/>
    <property type="molecule type" value="Genomic_DNA"/>
</dbReference>
<dbReference type="InterPro" id="IPR050267">
    <property type="entry name" value="Anti-sigma-factor_SerPK"/>
</dbReference>
<dbReference type="PANTHER" id="PTHR35526:SF3">
    <property type="entry name" value="ANTI-SIGMA-F FACTOR RSBW"/>
    <property type="match status" value="1"/>
</dbReference>
<keyword evidence="1" id="KW-0808">Transferase</keyword>
<dbReference type="Gene3D" id="3.30.565.10">
    <property type="entry name" value="Histidine kinase-like ATPase, C-terminal domain"/>
    <property type="match status" value="1"/>
</dbReference>
<dbReference type="Proteomes" id="UP001596435">
    <property type="component" value="Unassembled WGS sequence"/>
</dbReference>
<feature type="domain" description="Histidine kinase/HSP90-like ATPase" evidence="2">
    <location>
        <begin position="28"/>
        <end position="129"/>
    </location>
</feature>
<keyword evidence="1" id="KW-0723">Serine/threonine-protein kinase</keyword>
<gene>
    <name evidence="3" type="ORF">ACFQMG_32130</name>
</gene>
<keyword evidence="3" id="KW-0067">ATP-binding</keyword>
<protein>
    <submittedName>
        <fullName evidence="3">ATP-binding protein</fullName>
    </submittedName>
</protein>
<dbReference type="GO" id="GO:0005524">
    <property type="term" value="F:ATP binding"/>
    <property type="evidence" value="ECO:0007669"/>
    <property type="project" value="UniProtKB-KW"/>
</dbReference>
<reference evidence="4" key="1">
    <citation type="journal article" date="2019" name="Int. J. Syst. Evol. Microbiol.">
        <title>The Global Catalogue of Microorganisms (GCM) 10K type strain sequencing project: providing services to taxonomists for standard genome sequencing and annotation.</title>
        <authorList>
            <consortium name="The Broad Institute Genomics Platform"/>
            <consortium name="The Broad Institute Genome Sequencing Center for Infectious Disease"/>
            <person name="Wu L."/>
            <person name="Ma J."/>
        </authorList>
    </citation>
    <scope>NUCLEOTIDE SEQUENCE [LARGE SCALE GENOMIC DNA]</scope>
    <source>
        <strain evidence="4">CGMCC 1.12859</strain>
    </source>
</reference>
<keyword evidence="4" id="KW-1185">Reference proteome</keyword>
<sequence>MIADRSEHRHLDLGTADNRGLHEGMTFVRRTLAAWNGTAVAGEREDILLVACELMTNAYTHSPGATALDLDRDGGRVTVAVTDSGGPRHPTVRPWSPQEPHGHGLHIVDRLATTWGVSPATGGKTVWARLPWSTGPG</sequence>